<dbReference type="RefSeq" id="WP_125408478.1">
    <property type="nucleotide sequence ID" value="NZ_JBEHHI010000001.1"/>
</dbReference>
<dbReference type="EMBL" id="JBEHHI010000001">
    <property type="protein sequence ID" value="MEX5728125.1"/>
    <property type="molecule type" value="Genomic_DNA"/>
</dbReference>
<keyword evidence="1" id="KW-1133">Transmembrane helix</keyword>
<feature type="transmembrane region" description="Helical" evidence="1">
    <location>
        <begin position="45"/>
        <end position="68"/>
    </location>
</feature>
<gene>
    <name evidence="2" type="ORF">Ga0609869_001478</name>
</gene>
<name>A0ABV3XTL2_9RHOB</name>
<dbReference type="Pfam" id="PF18910">
    <property type="entry name" value="DUF5665"/>
    <property type="match status" value="1"/>
</dbReference>
<reference evidence="2 3" key="1">
    <citation type="submission" date="2024-06" db="EMBL/GenBank/DDBJ databases">
        <title>Genome of Rhodovulum iodosum, a marine photoferrotroph.</title>
        <authorList>
            <person name="Bianchini G."/>
            <person name="Nikeleit V."/>
            <person name="Kappler A."/>
            <person name="Bryce C."/>
            <person name="Sanchez-Baracaldo P."/>
        </authorList>
    </citation>
    <scope>NUCLEOTIDE SEQUENCE [LARGE SCALE GENOMIC DNA]</scope>
    <source>
        <strain evidence="2 3">UT/N1</strain>
    </source>
</reference>
<dbReference type="InterPro" id="IPR043723">
    <property type="entry name" value="DUF5665"/>
</dbReference>
<sequence>MNEAEQTQQALTRETAALRQEVERFNAHRFVRVQNSLWRSVGFQFLRGLAFGLGTVVGASILVSAIAFSLSQIDFIPIIGDWAGEIARQIEAEAE</sequence>
<organism evidence="2 3">
    <name type="scientific">Rhodovulum iodosum</name>
    <dbReference type="NCBI Taxonomy" id="68291"/>
    <lineage>
        <taxon>Bacteria</taxon>
        <taxon>Pseudomonadati</taxon>
        <taxon>Pseudomonadota</taxon>
        <taxon>Alphaproteobacteria</taxon>
        <taxon>Rhodobacterales</taxon>
        <taxon>Paracoccaceae</taxon>
        <taxon>Rhodovulum</taxon>
    </lineage>
</organism>
<evidence type="ECO:0000256" key="1">
    <source>
        <dbReference type="SAM" id="Phobius"/>
    </source>
</evidence>
<protein>
    <submittedName>
        <fullName evidence="2">Uncharacterized protein</fullName>
    </submittedName>
</protein>
<accession>A0ABV3XTL2</accession>
<evidence type="ECO:0000313" key="2">
    <source>
        <dbReference type="EMBL" id="MEX5728125.1"/>
    </source>
</evidence>
<proteinExistence type="predicted"/>
<evidence type="ECO:0000313" key="3">
    <source>
        <dbReference type="Proteomes" id="UP001560019"/>
    </source>
</evidence>
<keyword evidence="1" id="KW-0472">Membrane</keyword>
<keyword evidence="1" id="KW-0812">Transmembrane</keyword>
<dbReference type="Proteomes" id="UP001560019">
    <property type="component" value="Unassembled WGS sequence"/>
</dbReference>
<keyword evidence="3" id="KW-1185">Reference proteome</keyword>
<comment type="caution">
    <text evidence="2">The sequence shown here is derived from an EMBL/GenBank/DDBJ whole genome shotgun (WGS) entry which is preliminary data.</text>
</comment>